<dbReference type="AlphaFoldDB" id="A0A382TYY4"/>
<dbReference type="EMBL" id="UINC01140207">
    <property type="protein sequence ID" value="SVD27213.1"/>
    <property type="molecule type" value="Genomic_DNA"/>
</dbReference>
<name>A0A382TYY4_9ZZZZ</name>
<reference evidence="1" key="1">
    <citation type="submission" date="2018-05" db="EMBL/GenBank/DDBJ databases">
        <authorList>
            <person name="Lanie J.A."/>
            <person name="Ng W.-L."/>
            <person name="Kazmierczak K.M."/>
            <person name="Andrzejewski T.M."/>
            <person name="Davidsen T.M."/>
            <person name="Wayne K.J."/>
            <person name="Tettelin H."/>
            <person name="Glass J.I."/>
            <person name="Rusch D."/>
            <person name="Podicherti R."/>
            <person name="Tsui H.-C.T."/>
            <person name="Winkler M.E."/>
        </authorList>
    </citation>
    <scope>NUCLEOTIDE SEQUENCE</scope>
</reference>
<evidence type="ECO:0000313" key="1">
    <source>
        <dbReference type="EMBL" id="SVD27213.1"/>
    </source>
</evidence>
<protein>
    <submittedName>
        <fullName evidence="1">Uncharacterized protein</fullName>
    </submittedName>
</protein>
<sequence length="125" mass="13674">MHMKTIIKGIAVLTILSALVVGQLRSTLPSRAMPVNTQGLSHARNISILDPNRFSMNHSFGLSMMSVGNQSMTMGAYTNQMNYMVKDNLRLSTRFSLASPMSGMNPYTKNGMGGSQLFYGASLDY</sequence>
<feature type="non-terminal residue" evidence="1">
    <location>
        <position position="125"/>
    </location>
</feature>
<accession>A0A382TYY4</accession>
<gene>
    <name evidence="1" type="ORF">METZ01_LOCUS380067</name>
</gene>
<organism evidence="1">
    <name type="scientific">marine metagenome</name>
    <dbReference type="NCBI Taxonomy" id="408172"/>
    <lineage>
        <taxon>unclassified sequences</taxon>
        <taxon>metagenomes</taxon>
        <taxon>ecological metagenomes</taxon>
    </lineage>
</organism>
<proteinExistence type="predicted"/>